<dbReference type="Pfam" id="PF00664">
    <property type="entry name" value="ABC_membrane"/>
    <property type="match status" value="1"/>
</dbReference>
<proteinExistence type="predicted"/>
<dbReference type="PANTHER" id="PTHR24221:SF654">
    <property type="entry name" value="ATP-BINDING CASSETTE SUB-FAMILY B MEMBER 6"/>
    <property type="match status" value="1"/>
</dbReference>
<feature type="domain" description="ABC transmembrane type-1" evidence="7">
    <location>
        <begin position="21"/>
        <end position="299"/>
    </location>
</feature>
<evidence type="ECO:0000256" key="3">
    <source>
        <dbReference type="ARBA" id="ARBA00022989"/>
    </source>
</evidence>
<evidence type="ECO:0000256" key="1">
    <source>
        <dbReference type="ARBA" id="ARBA00004651"/>
    </source>
</evidence>
<dbReference type="PANTHER" id="PTHR24221">
    <property type="entry name" value="ATP-BINDING CASSETTE SUB-FAMILY B"/>
    <property type="match status" value="1"/>
</dbReference>
<keyword evidence="3 6" id="KW-1133">Transmembrane helix</keyword>
<keyword evidence="4 6" id="KW-0472">Membrane</keyword>
<name>A0ABW2TLC0_9PSEU</name>
<dbReference type="InterPro" id="IPR036640">
    <property type="entry name" value="ABC1_TM_sf"/>
</dbReference>
<dbReference type="Gene3D" id="1.20.1560.10">
    <property type="entry name" value="ABC transporter type 1, transmembrane domain"/>
    <property type="match status" value="1"/>
</dbReference>
<organism evidence="8 9">
    <name type="scientific">Actinokineospora soli</name>
    <dbReference type="NCBI Taxonomy" id="1048753"/>
    <lineage>
        <taxon>Bacteria</taxon>
        <taxon>Bacillati</taxon>
        <taxon>Actinomycetota</taxon>
        <taxon>Actinomycetes</taxon>
        <taxon>Pseudonocardiales</taxon>
        <taxon>Pseudonocardiaceae</taxon>
        <taxon>Actinokineospora</taxon>
    </lineage>
</organism>
<feature type="region of interest" description="Disordered" evidence="5">
    <location>
        <begin position="314"/>
        <end position="334"/>
    </location>
</feature>
<comment type="caution">
    <text evidence="8">The sequence shown here is derived from an EMBL/GenBank/DDBJ whole genome shotgun (WGS) entry which is preliminary data.</text>
</comment>
<dbReference type="PROSITE" id="PS50929">
    <property type="entry name" value="ABC_TM1F"/>
    <property type="match status" value="1"/>
</dbReference>
<dbReference type="InterPro" id="IPR039421">
    <property type="entry name" value="Type_1_exporter"/>
</dbReference>
<accession>A0ABW2TLC0</accession>
<dbReference type="Proteomes" id="UP001596512">
    <property type="component" value="Unassembled WGS sequence"/>
</dbReference>
<evidence type="ECO:0000313" key="8">
    <source>
        <dbReference type="EMBL" id="MFC7614454.1"/>
    </source>
</evidence>
<feature type="transmembrane region" description="Helical" evidence="6">
    <location>
        <begin position="235"/>
        <end position="255"/>
    </location>
</feature>
<reference evidence="9" key="1">
    <citation type="journal article" date="2019" name="Int. J. Syst. Evol. Microbiol.">
        <title>The Global Catalogue of Microorganisms (GCM) 10K type strain sequencing project: providing services to taxonomists for standard genome sequencing and annotation.</title>
        <authorList>
            <consortium name="The Broad Institute Genomics Platform"/>
            <consortium name="The Broad Institute Genome Sequencing Center for Infectious Disease"/>
            <person name="Wu L."/>
            <person name="Ma J."/>
        </authorList>
    </citation>
    <scope>NUCLEOTIDE SEQUENCE [LARGE SCALE GENOMIC DNA]</scope>
    <source>
        <strain evidence="9">JCM 17695</strain>
    </source>
</reference>
<feature type="transmembrane region" description="Helical" evidence="6">
    <location>
        <begin position="158"/>
        <end position="175"/>
    </location>
</feature>
<evidence type="ECO:0000256" key="6">
    <source>
        <dbReference type="SAM" id="Phobius"/>
    </source>
</evidence>
<evidence type="ECO:0000313" key="9">
    <source>
        <dbReference type="Proteomes" id="UP001596512"/>
    </source>
</evidence>
<keyword evidence="9" id="KW-1185">Reference proteome</keyword>
<keyword evidence="2 6" id="KW-0812">Transmembrane</keyword>
<gene>
    <name evidence="8" type="ORF">ACFQV2_13910</name>
</gene>
<evidence type="ECO:0000256" key="4">
    <source>
        <dbReference type="ARBA" id="ARBA00023136"/>
    </source>
</evidence>
<feature type="transmembrane region" description="Helical" evidence="6">
    <location>
        <begin position="131"/>
        <end position="152"/>
    </location>
</feature>
<dbReference type="SUPFAM" id="SSF90123">
    <property type="entry name" value="ABC transporter transmembrane region"/>
    <property type="match status" value="1"/>
</dbReference>
<evidence type="ECO:0000259" key="7">
    <source>
        <dbReference type="PROSITE" id="PS50929"/>
    </source>
</evidence>
<evidence type="ECO:0000256" key="5">
    <source>
        <dbReference type="SAM" id="MobiDB-lite"/>
    </source>
</evidence>
<feature type="transmembrane region" description="Helical" evidence="6">
    <location>
        <begin position="261"/>
        <end position="281"/>
    </location>
</feature>
<protein>
    <submittedName>
        <fullName evidence="8">ABC transporter transmembrane domain-containing protein</fullName>
    </submittedName>
</protein>
<feature type="transmembrane region" description="Helical" evidence="6">
    <location>
        <begin position="21"/>
        <end position="41"/>
    </location>
</feature>
<feature type="transmembrane region" description="Helical" evidence="6">
    <location>
        <begin position="53"/>
        <end position="70"/>
    </location>
</feature>
<evidence type="ECO:0000256" key="2">
    <source>
        <dbReference type="ARBA" id="ARBA00022692"/>
    </source>
</evidence>
<comment type="subcellular location">
    <subcellularLocation>
        <location evidence="1">Cell membrane</location>
        <topology evidence="1">Multi-pass membrane protein</topology>
    </subcellularLocation>
</comment>
<dbReference type="EMBL" id="JBHTEY010000004">
    <property type="protein sequence ID" value="MFC7614454.1"/>
    <property type="molecule type" value="Genomic_DNA"/>
</dbReference>
<sequence>MIRTLLRVLGHEYAGPMRRTVAVMTATAVAEGLSYALLVPVLRALFGERPAKAWPWLVAFLGAFAVYAALRFLSDRAGFRVAATLLRGAFHRVGDHLARLPIGWYTAGRVGELSVLAGRGVLDAVGVSAHVLSPFISACVTPLTIVAVMLAFSWQLGLAALAAVPVVIAVQVWTGRSMAAADAERTDRAHEATDRVVEYLQAQPVLRAGGRTAERFRLLDDALHDLQRASRRTTLSALPGTIGSTVVVQAAFTALLALGAYFALAGSVGVAEVLAVLVLAARSADPLLALTDIGSKVRAARSVLTRLDAVLRTAPCPSPRSRSSRPATTSRSTP</sequence>
<dbReference type="InterPro" id="IPR011527">
    <property type="entry name" value="ABC1_TM_dom"/>
</dbReference>